<evidence type="ECO:0000313" key="4">
    <source>
        <dbReference type="Proteomes" id="UP000054011"/>
    </source>
</evidence>
<name>A0A124EC04_9ACTN</name>
<keyword evidence="4" id="KW-1185">Reference proteome</keyword>
<proteinExistence type="predicted"/>
<keyword evidence="2" id="KW-0472">Membrane</keyword>
<dbReference type="RefSeq" id="WP_058944591.1">
    <property type="nucleotide sequence ID" value="NZ_LNSV01000092.1"/>
</dbReference>
<protein>
    <submittedName>
        <fullName evidence="3">Uncharacterized protein</fullName>
    </submittedName>
</protein>
<evidence type="ECO:0000313" key="3">
    <source>
        <dbReference type="EMBL" id="KUH36112.1"/>
    </source>
</evidence>
<dbReference type="EMBL" id="LNSV01000092">
    <property type="protein sequence ID" value="KUH36112.1"/>
    <property type="molecule type" value="Genomic_DNA"/>
</dbReference>
<gene>
    <name evidence="3" type="ORF">ATE80_25335</name>
</gene>
<evidence type="ECO:0000256" key="1">
    <source>
        <dbReference type="SAM" id="MobiDB-lite"/>
    </source>
</evidence>
<feature type="transmembrane region" description="Helical" evidence="2">
    <location>
        <begin position="12"/>
        <end position="36"/>
    </location>
</feature>
<dbReference type="STRING" id="936756.ATE80_25335"/>
<comment type="caution">
    <text evidence="3">The sequence shown here is derived from an EMBL/GenBank/DDBJ whole genome shotgun (WGS) entry which is preliminary data.</text>
</comment>
<reference evidence="3 4" key="1">
    <citation type="submission" date="2015-11" db="EMBL/GenBank/DDBJ databases">
        <title>Genome-wide analysis reveals the secondary metabolome in Streptomyces kanasensis ZX01.</title>
        <authorList>
            <person name="Zhang G."/>
            <person name="Han L."/>
            <person name="Feng J."/>
            <person name="Zhang X."/>
        </authorList>
    </citation>
    <scope>NUCLEOTIDE SEQUENCE [LARGE SCALE GENOMIC DNA]</scope>
    <source>
        <strain evidence="3 4">ZX01</strain>
    </source>
</reference>
<feature type="compositionally biased region" description="Basic and acidic residues" evidence="1">
    <location>
        <begin position="105"/>
        <end position="117"/>
    </location>
</feature>
<feature type="transmembrane region" description="Helical" evidence="2">
    <location>
        <begin position="48"/>
        <end position="68"/>
    </location>
</feature>
<accession>A0A124EC04</accession>
<dbReference type="AlphaFoldDB" id="A0A124EC04"/>
<feature type="region of interest" description="Disordered" evidence="1">
    <location>
        <begin position="104"/>
        <end position="126"/>
    </location>
</feature>
<keyword evidence="2" id="KW-1133">Transmembrane helix</keyword>
<evidence type="ECO:0000256" key="2">
    <source>
        <dbReference type="SAM" id="Phobius"/>
    </source>
</evidence>
<organism evidence="3 4">
    <name type="scientific">Streptomyces kanasensis</name>
    <dbReference type="NCBI Taxonomy" id="936756"/>
    <lineage>
        <taxon>Bacteria</taxon>
        <taxon>Bacillati</taxon>
        <taxon>Actinomycetota</taxon>
        <taxon>Actinomycetes</taxon>
        <taxon>Kitasatosporales</taxon>
        <taxon>Streptomycetaceae</taxon>
        <taxon>Streptomyces</taxon>
    </lineage>
</organism>
<sequence>MRTSVRRSIQALLDAIDTITLWAGAAAGAVTGYAYYPVGFDADWRLPAAGAIALSSAFTLSMALDAALAPVRRRAYGITPPASTDTGIPDGLDEALDQIAAAAEDAAHRAAQHDRPQRRPAPRRRPVARLHHRRGHLLPRPGTVLHYSRGENERGIAEHHYTLLTAGDSTPVPITNVRQNHEDLLHTRKTAEAADAVVPSTV</sequence>
<dbReference type="Proteomes" id="UP000054011">
    <property type="component" value="Unassembled WGS sequence"/>
</dbReference>
<keyword evidence="2" id="KW-0812">Transmembrane</keyword>